<dbReference type="CDD" id="cd06307">
    <property type="entry name" value="PBP1_sugar_binding"/>
    <property type="match status" value="1"/>
</dbReference>
<dbReference type="PANTHER" id="PTHR30146:SF144">
    <property type="entry name" value="LACI-FAMILY TRANSCRIPTION REGULATOR"/>
    <property type="match status" value="1"/>
</dbReference>
<dbReference type="AlphaFoldDB" id="A0A4R5DSY5"/>
<dbReference type="Pfam" id="PF13407">
    <property type="entry name" value="Peripla_BP_4"/>
    <property type="match status" value="1"/>
</dbReference>
<dbReference type="InterPro" id="IPR000843">
    <property type="entry name" value="HTH_LacI"/>
</dbReference>
<feature type="domain" description="HTH lacI-type" evidence="4">
    <location>
        <begin position="10"/>
        <end position="64"/>
    </location>
</feature>
<dbReference type="CDD" id="cd01392">
    <property type="entry name" value="HTH_LacI"/>
    <property type="match status" value="1"/>
</dbReference>
<protein>
    <submittedName>
        <fullName evidence="5">LacI family DNA-binding transcriptional regulator</fullName>
    </submittedName>
</protein>
<dbReference type="InterPro" id="IPR010982">
    <property type="entry name" value="Lambda_DNA-bd_dom_sf"/>
</dbReference>
<dbReference type="RefSeq" id="WP_131958474.1">
    <property type="nucleotide sequence ID" value="NZ_SMFL01000004.1"/>
</dbReference>
<sequence length="357" mass="40898">MEEKQDSLLSGVKEIARRAKVSRATVDRVIHNRPGVSVKTKNRINAIIKELDYQPNVLAQRLALTSRGIIRLAVLLPDISEETEYWKAPLEGINKAEAEIKQYGLQVDYYFFDQNVQSVFALQVQQIMENNPDGVLITPTFEPDSIRLLEYCKTKKIPCVLMNSDIAGQHRLCYIGPELFDSGYLSAQLVHYCLKDQQKVMIVNIAREIENNAAILVKEEGFLAYFKEKLSERLLVALNTTDTRHHAVAARLNELLELESHIGVIYVTNSRVSLVAQWLESIGRSDIILIGYDYLAQNIEFLKRGVIDFLLCEKPQEQGYRSVMTLFQFLVFGTLVKEDYLIPIDIITSANYRYYRN</sequence>
<evidence type="ECO:0000259" key="4">
    <source>
        <dbReference type="PROSITE" id="PS50932"/>
    </source>
</evidence>
<dbReference type="PROSITE" id="PS50932">
    <property type="entry name" value="HTH_LACI_2"/>
    <property type="match status" value="1"/>
</dbReference>
<keyword evidence="1" id="KW-0805">Transcription regulation</keyword>
<dbReference type="Proteomes" id="UP000294850">
    <property type="component" value="Unassembled WGS sequence"/>
</dbReference>
<name>A0A4R5DSY5_9BACT</name>
<dbReference type="GO" id="GO:0003700">
    <property type="term" value="F:DNA-binding transcription factor activity"/>
    <property type="evidence" value="ECO:0007669"/>
    <property type="project" value="TreeGrafter"/>
</dbReference>
<dbReference type="PROSITE" id="PS00356">
    <property type="entry name" value="HTH_LACI_1"/>
    <property type="match status" value="1"/>
</dbReference>
<organism evidence="5 6">
    <name type="scientific">Dyadobacter psychrotolerans</name>
    <dbReference type="NCBI Taxonomy" id="2541721"/>
    <lineage>
        <taxon>Bacteria</taxon>
        <taxon>Pseudomonadati</taxon>
        <taxon>Bacteroidota</taxon>
        <taxon>Cytophagia</taxon>
        <taxon>Cytophagales</taxon>
        <taxon>Spirosomataceae</taxon>
        <taxon>Dyadobacter</taxon>
    </lineage>
</organism>
<comment type="caution">
    <text evidence="5">The sequence shown here is derived from an EMBL/GenBank/DDBJ whole genome shotgun (WGS) entry which is preliminary data.</text>
</comment>
<evidence type="ECO:0000313" key="6">
    <source>
        <dbReference type="Proteomes" id="UP000294850"/>
    </source>
</evidence>
<proteinExistence type="predicted"/>
<keyword evidence="2 5" id="KW-0238">DNA-binding</keyword>
<evidence type="ECO:0000256" key="1">
    <source>
        <dbReference type="ARBA" id="ARBA00023015"/>
    </source>
</evidence>
<dbReference type="Gene3D" id="1.10.260.40">
    <property type="entry name" value="lambda repressor-like DNA-binding domains"/>
    <property type="match status" value="1"/>
</dbReference>
<dbReference type="Gene3D" id="3.40.50.2300">
    <property type="match status" value="2"/>
</dbReference>
<dbReference type="InterPro" id="IPR028082">
    <property type="entry name" value="Peripla_BP_I"/>
</dbReference>
<evidence type="ECO:0000256" key="2">
    <source>
        <dbReference type="ARBA" id="ARBA00023125"/>
    </source>
</evidence>
<dbReference type="EMBL" id="SMFL01000004">
    <property type="protein sequence ID" value="TDE15211.1"/>
    <property type="molecule type" value="Genomic_DNA"/>
</dbReference>
<gene>
    <name evidence="5" type="ORF">E0F88_11845</name>
</gene>
<evidence type="ECO:0000256" key="3">
    <source>
        <dbReference type="ARBA" id="ARBA00023163"/>
    </source>
</evidence>
<dbReference type="SMART" id="SM00354">
    <property type="entry name" value="HTH_LACI"/>
    <property type="match status" value="1"/>
</dbReference>
<dbReference type="SUPFAM" id="SSF53822">
    <property type="entry name" value="Periplasmic binding protein-like I"/>
    <property type="match status" value="1"/>
</dbReference>
<accession>A0A4R5DSY5</accession>
<dbReference type="OrthoDB" id="628703at2"/>
<keyword evidence="3" id="KW-0804">Transcription</keyword>
<dbReference type="InterPro" id="IPR025997">
    <property type="entry name" value="SBP_2_dom"/>
</dbReference>
<dbReference type="SUPFAM" id="SSF47413">
    <property type="entry name" value="lambda repressor-like DNA-binding domains"/>
    <property type="match status" value="1"/>
</dbReference>
<dbReference type="PANTHER" id="PTHR30146">
    <property type="entry name" value="LACI-RELATED TRANSCRIPTIONAL REPRESSOR"/>
    <property type="match status" value="1"/>
</dbReference>
<evidence type="ECO:0000313" key="5">
    <source>
        <dbReference type="EMBL" id="TDE15211.1"/>
    </source>
</evidence>
<keyword evidence="6" id="KW-1185">Reference proteome</keyword>
<dbReference type="Pfam" id="PF00356">
    <property type="entry name" value="LacI"/>
    <property type="match status" value="1"/>
</dbReference>
<reference evidence="5 6" key="1">
    <citation type="submission" date="2019-03" db="EMBL/GenBank/DDBJ databases">
        <title>Dyadobacter AR-3-6 sp. nov., isolated from arctic soil.</title>
        <authorList>
            <person name="Chaudhary D.K."/>
        </authorList>
    </citation>
    <scope>NUCLEOTIDE SEQUENCE [LARGE SCALE GENOMIC DNA]</scope>
    <source>
        <strain evidence="5 6">AR-3-6</strain>
    </source>
</reference>
<dbReference type="GO" id="GO:0000976">
    <property type="term" value="F:transcription cis-regulatory region binding"/>
    <property type="evidence" value="ECO:0007669"/>
    <property type="project" value="TreeGrafter"/>
</dbReference>